<dbReference type="Gene3D" id="3.30.70.1060">
    <property type="entry name" value="Dimeric alpha+beta barrel"/>
    <property type="match status" value="1"/>
</dbReference>
<feature type="domain" description="YCII-related" evidence="2">
    <location>
        <begin position="4"/>
        <end position="110"/>
    </location>
</feature>
<evidence type="ECO:0000313" key="3">
    <source>
        <dbReference type="EMBL" id="SER71521.1"/>
    </source>
</evidence>
<dbReference type="InterPro" id="IPR005545">
    <property type="entry name" value="YCII"/>
</dbReference>
<dbReference type="Proteomes" id="UP000199352">
    <property type="component" value="Unassembled WGS sequence"/>
</dbReference>
<dbReference type="RefSeq" id="WP_245778078.1">
    <property type="nucleotide sequence ID" value="NZ_FOFR01000014.1"/>
</dbReference>
<comment type="similarity">
    <text evidence="1">Belongs to the YciI family.</text>
</comment>
<accession>A0A1H9RFB9</accession>
<dbReference type="PANTHER" id="PTHR35174:SF3">
    <property type="entry name" value="BLL7171 PROTEIN"/>
    <property type="match status" value="1"/>
</dbReference>
<reference evidence="4" key="1">
    <citation type="submission" date="2016-10" db="EMBL/GenBank/DDBJ databases">
        <authorList>
            <person name="Varghese N."/>
            <person name="Submissions S."/>
        </authorList>
    </citation>
    <scope>NUCLEOTIDE SEQUENCE [LARGE SCALE GENOMIC DNA]</scope>
    <source>
        <strain evidence="4">CGMCC 4.3525</strain>
    </source>
</reference>
<dbReference type="AlphaFoldDB" id="A0A1H9RFB9"/>
<protein>
    <submittedName>
        <fullName evidence="3">Uncharacterized conserved protein</fullName>
    </submittedName>
</protein>
<dbReference type="Pfam" id="PF03795">
    <property type="entry name" value="YCII"/>
    <property type="match status" value="1"/>
</dbReference>
<dbReference type="EMBL" id="FOFR01000014">
    <property type="protein sequence ID" value="SER71521.1"/>
    <property type="molecule type" value="Genomic_DNA"/>
</dbReference>
<name>A0A1H9RFB9_9PSEU</name>
<dbReference type="PANTHER" id="PTHR35174">
    <property type="entry name" value="BLL7171 PROTEIN-RELATED"/>
    <property type="match status" value="1"/>
</dbReference>
<dbReference type="InterPro" id="IPR011008">
    <property type="entry name" value="Dimeric_a/b-barrel"/>
</dbReference>
<gene>
    <name evidence="3" type="ORF">SAMN05216188_114125</name>
</gene>
<evidence type="ECO:0000259" key="2">
    <source>
        <dbReference type="Pfam" id="PF03795"/>
    </source>
</evidence>
<keyword evidence="4" id="KW-1185">Reference proteome</keyword>
<evidence type="ECO:0000256" key="1">
    <source>
        <dbReference type="ARBA" id="ARBA00007689"/>
    </source>
</evidence>
<evidence type="ECO:0000313" key="4">
    <source>
        <dbReference type="Proteomes" id="UP000199352"/>
    </source>
</evidence>
<dbReference type="SUPFAM" id="SSF54909">
    <property type="entry name" value="Dimeric alpha+beta barrel"/>
    <property type="match status" value="1"/>
</dbReference>
<organism evidence="3 4">
    <name type="scientific">Lentzea xinjiangensis</name>
    <dbReference type="NCBI Taxonomy" id="402600"/>
    <lineage>
        <taxon>Bacteria</taxon>
        <taxon>Bacillati</taxon>
        <taxon>Actinomycetota</taxon>
        <taxon>Actinomycetes</taxon>
        <taxon>Pseudonocardiales</taxon>
        <taxon>Pseudonocardiaceae</taxon>
        <taxon>Lentzea</taxon>
    </lineage>
</organism>
<dbReference type="STRING" id="402600.SAMN05216188_114125"/>
<proteinExistence type="inferred from homology"/>
<sequence length="131" mass="14635">MVKYVIMIHSNPQPWGHPTSDYLPDYQVMPDEQRERLNADFEAMLADLREKGELLGGEALGAPESSRLYRWSDGKPLVTDGPYSEAKEHLAGFFLVDVDSQERAEEIAARFAGPGETVELRPAMWPGGSDQ</sequence>